<dbReference type="AlphaFoldDB" id="A0A2U8DFM8"/>
<evidence type="ECO:0000256" key="9">
    <source>
        <dbReference type="ARBA" id="ARBA00022967"/>
    </source>
</evidence>
<dbReference type="InterPro" id="IPR039421">
    <property type="entry name" value="Type_1_exporter"/>
</dbReference>
<feature type="transmembrane region" description="Helical" evidence="14">
    <location>
        <begin position="147"/>
        <end position="176"/>
    </location>
</feature>
<evidence type="ECO:0000256" key="14">
    <source>
        <dbReference type="SAM" id="Phobius"/>
    </source>
</evidence>
<evidence type="ECO:0000256" key="12">
    <source>
        <dbReference type="ARBA" id="ARBA00034018"/>
    </source>
</evidence>
<feature type="transmembrane region" description="Helical" evidence="14">
    <location>
        <begin position="281"/>
        <end position="302"/>
    </location>
</feature>
<feature type="domain" description="ABC transporter" evidence="15">
    <location>
        <begin position="338"/>
        <end position="573"/>
    </location>
</feature>
<dbReference type="SUPFAM" id="SSF90123">
    <property type="entry name" value="ABC transporter transmembrane region"/>
    <property type="match status" value="1"/>
</dbReference>
<dbReference type="InterPro" id="IPR017871">
    <property type="entry name" value="ABC_transporter-like_CS"/>
</dbReference>
<dbReference type="FunFam" id="1.20.1560.10:FF:000011">
    <property type="entry name" value="Multidrug ABC transporter ATP-binding protein"/>
    <property type="match status" value="1"/>
</dbReference>
<dbReference type="InterPro" id="IPR003593">
    <property type="entry name" value="AAA+_ATPase"/>
</dbReference>
<keyword evidence="5" id="KW-1003">Cell membrane</keyword>
<sequence>MRLFNQLKWYFIQEWKRYLGSILLLVIIAFLQLLPPKIIGILIDSIIKNKIRDMSEIILWILLIISIAIVIYILRCLWRILLFGASYNLATELRVKFYSYLSKQSQIFFLKNRTGDLISRATNDVDRVVFAAGEGVLTLVDSTVMGLSVLIVMITQISWLLTIISLIPMPIMAILIKKYGKELHDTFRNAQSAFSLLNNHTQEILTSIRMIRSFGLEKNQLKKFNNIVNEVGKKNMEVAKIDARFDPVIYLSVAFSNLFAITGGGWLFWKNIITIGQLTSFIMYLGLMIWPMLALAWMFNIVERGSAAWDRIYSIINKKLYIKDGTEKIKNLLGKITININKFNYPNSKNSSLENIYLNIYPGQTLGICGPTGSGKSTLLKLIQRQFKITKGEISYDSLSLLKLKIDEWRNTISIVNQTTFLFSDTIYNNICLGNPNASQKDVEKAAKLANMHEDIISFSEGYYTQVGERGVILSGGQKQRISIARALLLNKKILILDDSLSAVDGNTENKILKNLKIWKKNHQHSLIIVAHRLSALKNADEIVVIHKGRIIQRGNHEKLINENNWYQSMYCYQQSKKSIEDI</sequence>
<evidence type="ECO:0000256" key="3">
    <source>
        <dbReference type="ARBA" id="ARBA00012191"/>
    </source>
</evidence>
<protein>
    <recommendedName>
        <fullName evidence="13">Multidrug resistance-like ATP-binding protein MdlA</fullName>
        <ecNumber evidence="3">7.6.2.2</ecNumber>
    </recommendedName>
</protein>
<evidence type="ECO:0000256" key="1">
    <source>
        <dbReference type="ARBA" id="ARBA00004651"/>
    </source>
</evidence>
<evidence type="ECO:0000256" key="13">
    <source>
        <dbReference type="ARBA" id="ARBA00074518"/>
    </source>
</evidence>
<evidence type="ECO:0000259" key="16">
    <source>
        <dbReference type="PROSITE" id="PS50929"/>
    </source>
</evidence>
<dbReference type="Proteomes" id="UP000244884">
    <property type="component" value="Chromosome"/>
</dbReference>
<keyword evidence="6 14" id="KW-0812">Transmembrane</keyword>
<dbReference type="InterPro" id="IPR011527">
    <property type="entry name" value="ABC1_TM_dom"/>
</dbReference>
<dbReference type="Pfam" id="PF00005">
    <property type="entry name" value="ABC_tran"/>
    <property type="match status" value="1"/>
</dbReference>
<comment type="subcellular location">
    <subcellularLocation>
        <location evidence="1">Cell membrane</location>
        <topology evidence="1">Multi-pass membrane protein</topology>
    </subcellularLocation>
</comment>
<keyword evidence="11 14" id="KW-0472">Membrane</keyword>
<dbReference type="GO" id="GO:0015421">
    <property type="term" value="F:ABC-type oligopeptide transporter activity"/>
    <property type="evidence" value="ECO:0007669"/>
    <property type="project" value="TreeGrafter"/>
</dbReference>
<feature type="domain" description="ABC transmembrane type-1" evidence="16">
    <location>
        <begin position="19"/>
        <end position="304"/>
    </location>
</feature>
<keyword evidence="9" id="KW-1278">Translocase</keyword>
<dbReference type="PROSITE" id="PS50929">
    <property type="entry name" value="ABC_TM1F"/>
    <property type="match status" value="1"/>
</dbReference>
<proteinExistence type="inferred from homology"/>
<evidence type="ECO:0000256" key="6">
    <source>
        <dbReference type="ARBA" id="ARBA00022692"/>
    </source>
</evidence>
<keyword evidence="7" id="KW-0547">Nucleotide-binding</keyword>
<gene>
    <name evidence="17" type="ORF">DD681_00650</name>
</gene>
<dbReference type="SMART" id="SM00382">
    <property type="entry name" value="AAA"/>
    <property type="match status" value="1"/>
</dbReference>
<evidence type="ECO:0000313" key="17">
    <source>
        <dbReference type="EMBL" id="AWH90331.1"/>
    </source>
</evidence>
<dbReference type="NCBIfam" id="NF008055">
    <property type="entry name" value="PRK10789.1"/>
    <property type="match status" value="1"/>
</dbReference>
<dbReference type="GO" id="GO:0005886">
    <property type="term" value="C:plasma membrane"/>
    <property type="evidence" value="ECO:0007669"/>
    <property type="project" value="UniProtKB-SubCell"/>
</dbReference>
<dbReference type="InterPro" id="IPR003439">
    <property type="entry name" value="ABC_transporter-like_ATP-bd"/>
</dbReference>
<dbReference type="PANTHER" id="PTHR43394:SF1">
    <property type="entry name" value="ATP-BINDING CASSETTE SUB-FAMILY B MEMBER 10, MITOCHONDRIAL"/>
    <property type="match status" value="1"/>
</dbReference>
<evidence type="ECO:0000256" key="7">
    <source>
        <dbReference type="ARBA" id="ARBA00022741"/>
    </source>
</evidence>
<dbReference type="CDD" id="cd18541">
    <property type="entry name" value="ABC_6TM_TmrB_like"/>
    <property type="match status" value="1"/>
</dbReference>
<feature type="transmembrane region" description="Helical" evidence="14">
    <location>
        <begin position="57"/>
        <end position="81"/>
    </location>
</feature>
<evidence type="ECO:0000256" key="5">
    <source>
        <dbReference type="ARBA" id="ARBA00022475"/>
    </source>
</evidence>
<comment type="catalytic activity">
    <reaction evidence="12">
        <text>ATP + H2O + xenobioticSide 1 = ADP + phosphate + xenobioticSide 2.</text>
        <dbReference type="EC" id="7.6.2.2"/>
    </reaction>
</comment>
<dbReference type="InterPro" id="IPR027417">
    <property type="entry name" value="P-loop_NTPase"/>
</dbReference>
<evidence type="ECO:0000256" key="2">
    <source>
        <dbReference type="ARBA" id="ARBA00006526"/>
    </source>
</evidence>
<dbReference type="OrthoDB" id="9806127at2"/>
<dbReference type="SUPFAM" id="SSF52540">
    <property type="entry name" value="P-loop containing nucleoside triphosphate hydrolases"/>
    <property type="match status" value="1"/>
</dbReference>
<evidence type="ECO:0000256" key="4">
    <source>
        <dbReference type="ARBA" id="ARBA00022448"/>
    </source>
</evidence>
<dbReference type="PANTHER" id="PTHR43394">
    <property type="entry name" value="ATP-DEPENDENT PERMEASE MDL1, MITOCHONDRIAL"/>
    <property type="match status" value="1"/>
</dbReference>
<evidence type="ECO:0000313" key="18">
    <source>
        <dbReference type="Proteomes" id="UP000244884"/>
    </source>
</evidence>
<dbReference type="Gene3D" id="3.40.50.300">
    <property type="entry name" value="P-loop containing nucleotide triphosphate hydrolases"/>
    <property type="match status" value="1"/>
</dbReference>
<dbReference type="GO" id="GO:0005524">
    <property type="term" value="F:ATP binding"/>
    <property type="evidence" value="ECO:0007669"/>
    <property type="project" value="UniProtKB-KW"/>
</dbReference>
<evidence type="ECO:0000256" key="8">
    <source>
        <dbReference type="ARBA" id="ARBA00022840"/>
    </source>
</evidence>
<dbReference type="GO" id="GO:0008559">
    <property type="term" value="F:ABC-type xenobiotic transporter activity"/>
    <property type="evidence" value="ECO:0007669"/>
    <property type="project" value="UniProtKB-EC"/>
</dbReference>
<keyword evidence="10 14" id="KW-1133">Transmembrane helix</keyword>
<dbReference type="EMBL" id="CP029161">
    <property type="protein sequence ID" value="AWH90331.1"/>
    <property type="molecule type" value="Genomic_DNA"/>
</dbReference>
<feature type="transmembrane region" description="Helical" evidence="14">
    <location>
        <begin position="248"/>
        <end position="269"/>
    </location>
</feature>
<feature type="transmembrane region" description="Helical" evidence="14">
    <location>
        <begin position="18"/>
        <end position="36"/>
    </location>
</feature>
<dbReference type="RefSeq" id="WP_158341101.1">
    <property type="nucleotide sequence ID" value="NZ_CP029161.1"/>
</dbReference>
<dbReference type="Gene3D" id="1.20.1560.10">
    <property type="entry name" value="ABC transporter type 1, transmembrane domain"/>
    <property type="match status" value="1"/>
</dbReference>
<evidence type="ECO:0000259" key="15">
    <source>
        <dbReference type="PROSITE" id="PS50893"/>
    </source>
</evidence>
<keyword evidence="8 17" id="KW-0067">ATP-binding</keyword>
<dbReference type="PROSITE" id="PS50893">
    <property type="entry name" value="ABC_TRANSPORTER_2"/>
    <property type="match status" value="1"/>
</dbReference>
<dbReference type="PROSITE" id="PS00211">
    <property type="entry name" value="ABC_TRANSPORTER_1"/>
    <property type="match status" value="1"/>
</dbReference>
<evidence type="ECO:0000256" key="11">
    <source>
        <dbReference type="ARBA" id="ARBA00023136"/>
    </source>
</evidence>
<dbReference type="Pfam" id="PF00664">
    <property type="entry name" value="ABC_membrane"/>
    <property type="match status" value="1"/>
</dbReference>
<dbReference type="EC" id="7.6.2.2" evidence="3"/>
<evidence type="ECO:0000256" key="10">
    <source>
        <dbReference type="ARBA" id="ARBA00022989"/>
    </source>
</evidence>
<comment type="similarity">
    <text evidence="2">Belongs to the ABC transporter superfamily. Drug exporter-2 (TC 3.A.1.117) family.</text>
</comment>
<accession>A0A2U8DFM8</accession>
<dbReference type="GO" id="GO:0016887">
    <property type="term" value="F:ATP hydrolysis activity"/>
    <property type="evidence" value="ECO:0007669"/>
    <property type="project" value="InterPro"/>
</dbReference>
<keyword evidence="4" id="KW-0813">Transport</keyword>
<organism evidence="17 18">
    <name type="scientific">Buchnera aphidicola</name>
    <name type="common">Melanaphis sacchari</name>
    <dbReference type="NCBI Taxonomy" id="2173854"/>
    <lineage>
        <taxon>Bacteria</taxon>
        <taxon>Pseudomonadati</taxon>
        <taxon>Pseudomonadota</taxon>
        <taxon>Gammaproteobacteria</taxon>
        <taxon>Enterobacterales</taxon>
        <taxon>Erwiniaceae</taxon>
        <taxon>Buchnera</taxon>
    </lineage>
</organism>
<dbReference type="InterPro" id="IPR036640">
    <property type="entry name" value="ABC1_TM_sf"/>
</dbReference>
<reference evidence="17 18" key="1">
    <citation type="submission" date="2018-04" db="EMBL/GenBank/DDBJ databases">
        <title>Genome sequence of Buchnera aphidicola from Melaphis sacchari.</title>
        <authorList>
            <person name="Geib S.M."/>
            <person name="Palmer N.A."/>
            <person name="Sattler S.E."/>
            <person name="Sarath G."/>
        </authorList>
    </citation>
    <scope>NUCLEOTIDE SEQUENCE [LARGE SCALE GENOMIC DNA]</scope>
    <source>
        <strain evidence="17 18">LSU</strain>
    </source>
</reference>
<dbReference type="FunFam" id="3.40.50.300:FF:000221">
    <property type="entry name" value="Multidrug ABC transporter ATP-binding protein"/>
    <property type="match status" value="1"/>
</dbReference>
<name>A0A2U8DFM8_9GAMM</name>